<reference evidence="3 4" key="1">
    <citation type="journal article" date="2018" name="Mol. Biol. Evol.">
        <title>Broad Genomic Sampling Reveals a Smut Pathogenic Ancestry of the Fungal Clade Ustilaginomycotina.</title>
        <authorList>
            <person name="Kijpornyongpan T."/>
            <person name="Mondo S.J."/>
            <person name="Barry K."/>
            <person name="Sandor L."/>
            <person name="Lee J."/>
            <person name="Lipzen A."/>
            <person name="Pangilinan J."/>
            <person name="LaButti K."/>
            <person name="Hainaut M."/>
            <person name="Henrissat B."/>
            <person name="Grigoriev I.V."/>
            <person name="Spatafora J.W."/>
            <person name="Aime M.C."/>
        </authorList>
    </citation>
    <scope>NUCLEOTIDE SEQUENCE [LARGE SCALE GENOMIC DNA]</scope>
    <source>
        <strain evidence="3 4">MCA 3645</strain>
    </source>
</reference>
<gene>
    <name evidence="3" type="ORF">BCV70DRAFT_223724</name>
</gene>
<name>A0A317XPS0_9BASI</name>
<dbReference type="AlphaFoldDB" id="A0A317XPS0"/>
<feature type="chain" id="PRO_5016404892" description="Bet v1-like protein" evidence="2">
    <location>
        <begin position="32"/>
        <end position="255"/>
    </location>
</feature>
<dbReference type="EMBL" id="KZ819194">
    <property type="protein sequence ID" value="PWY99822.1"/>
    <property type="molecule type" value="Genomic_DNA"/>
</dbReference>
<evidence type="ECO:0000313" key="4">
    <source>
        <dbReference type="Proteomes" id="UP000246740"/>
    </source>
</evidence>
<feature type="region of interest" description="Disordered" evidence="1">
    <location>
        <begin position="188"/>
        <end position="227"/>
    </location>
</feature>
<evidence type="ECO:0000313" key="3">
    <source>
        <dbReference type="EMBL" id="PWY99822.1"/>
    </source>
</evidence>
<evidence type="ECO:0008006" key="5">
    <source>
        <dbReference type="Google" id="ProtNLM"/>
    </source>
</evidence>
<protein>
    <recommendedName>
        <fullName evidence="5">Bet v1-like protein</fullName>
    </recommendedName>
</protein>
<feature type="signal peptide" evidence="2">
    <location>
        <begin position="1"/>
        <end position="31"/>
    </location>
</feature>
<organism evidence="3 4">
    <name type="scientific">Testicularia cyperi</name>
    <dbReference type="NCBI Taxonomy" id="1882483"/>
    <lineage>
        <taxon>Eukaryota</taxon>
        <taxon>Fungi</taxon>
        <taxon>Dikarya</taxon>
        <taxon>Basidiomycota</taxon>
        <taxon>Ustilaginomycotina</taxon>
        <taxon>Ustilaginomycetes</taxon>
        <taxon>Ustilaginales</taxon>
        <taxon>Anthracoideaceae</taxon>
        <taxon>Testicularia</taxon>
    </lineage>
</organism>
<feature type="compositionally biased region" description="Polar residues" evidence="1">
    <location>
        <begin position="189"/>
        <end position="198"/>
    </location>
</feature>
<proteinExistence type="predicted"/>
<sequence>MRMGSMVGRAEHGCLILGLILILCMLPICFCAPLQIEESLYDELATIFYKDVHKYPQKLDFLKPMVDYQPGGPFWADHIAVPHPYNRKRLLVLKVEESSSGRTVYAVDRKEVERYRPSRLPGGKEVANHVYRIWRMTKGDTTADLELAALARVDAQAHGFWTAYKQGYEGALSRAEIYTKYLDRPLPTGASSSGQNAAAVQRVDSPPAVPPPQTPSPPPVLGQLKRVEAPRRQPVYHQFLEERPQEKPVLLDLFH</sequence>
<evidence type="ECO:0000256" key="2">
    <source>
        <dbReference type="SAM" id="SignalP"/>
    </source>
</evidence>
<dbReference type="Proteomes" id="UP000246740">
    <property type="component" value="Unassembled WGS sequence"/>
</dbReference>
<dbReference type="InParanoid" id="A0A317XPS0"/>
<keyword evidence="2" id="KW-0732">Signal</keyword>
<feature type="compositionally biased region" description="Pro residues" evidence="1">
    <location>
        <begin position="207"/>
        <end position="220"/>
    </location>
</feature>
<keyword evidence="4" id="KW-1185">Reference proteome</keyword>
<accession>A0A317XPS0</accession>
<evidence type="ECO:0000256" key="1">
    <source>
        <dbReference type="SAM" id="MobiDB-lite"/>
    </source>
</evidence>